<keyword evidence="9" id="KW-1133">Transmembrane helix</keyword>
<dbReference type="Gene3D" id="2.130.10.10">
    <property type="entry name" value="YVTN repeat-like/Quinoprotein amine dehydrogenase"/>
    <property type="match status" value="2"/>
</dbReference>
<dbReference type="InterPro" id="IPR015943">
    <property type="entry name" value="WD40/YVTN_repeat-like_dom_sf"/>
</dbReference>
<dbReference type="Proteomes" id="UP000618319">
    <property type="component" value="Unassembled WGS sequence"/>
</dbReference>
<evidence type="ECO:0000256" key="3">
    <source>
        <dbReference type="ARBA" id="ARBA00022553"/>
    </source>
</evidence>
<keyword evidence="12" id="KW-1185">Reference proteome</keyword>
<sequence>MKQTKSFANTPPLPVLLWFLLWLLPLSVEASPYRYAQVLTGVDKSHLMISAAVKDQSGLIWLLSGGQLYRYDGVNVVPFAKLYERSVPYAEVQSMAADPWGRLWLHTRNGLLVFDTRSWSFVEDASYVKGLKGLGIVGLFNRGDAFFVATETGMVWQVYQKHRTFLFYFDPQGGRGRKTVGRLFVADQDQVWLAFNGKLYSMDLHRYKRRLQALPPEVFDHVEDLLPIKGGLLIRNYRYGYYICDGKHIRRADLHGGATDDFTNWSHWSFIEKDRVKIFCKNGRYFEYSRDTAFELLTEGRHRLEEDVLYKNVNGWQKAGDEWLLATDDGLYSVFRAKIIFDYIKSGSSRGMIRQHNKYYFGGYGHLDLMTLQGDRRAYTEAPENNYYAFLERNADTTCIALEGGFLGFLVRGKVAKAPLVVPTGWRKEFSPMAFCIVARDADNLLVGTSNGIWNYAVASGTVSPLSDPTIGFFSKGMKILSIGQKDNALSFTTENGYYLWRTGQLQKVYPVDDSKLHIYAHLHQGEDTYLGTKGRGLIIVDKYDRAKPVDQKSGLASQTVYQMSWVDGALFMGTHEGLSVRTQRGKVYSYYHSDGLPFEEFNHQAMYYDKDADRLFMGGTGGYIAFDPSSLLTSVNQLYVPAPVLVGIHIGKRSNRYSQSYAAQELRDTIQISADAVWFSMDFANLDQYRRAYTIYYQVQPLMDSYQEMPPSGQINLTGMPTGEYQVSVMLRSGNQEIETVRNWVLHKQPVFVETQAFYALLLLFIGGITSFGLYARTRKVKWEKSLRRQISRDLHDEVGGLLTGISMQADLLRIERYAQKGKSIESISNYSREAIQMMDDIIWAIDTRNNKKGSLGDRMKYLAGQMIEPLGLPLTFDMDHQHERPMPQSVRQNLYLIYKEALHNICKHGGACSVYIKLQVLPHRITMQIHNTSNERAAIDPVVGRQGHGLRNMKTRVQQIGGDMISEASPAGFQVNVTVPIKNRLLSNFFKAYKI</sequence>
<gene>
    <name evidence="11" type="ORF">C4F40_00965</name>
</gene>
<keyword evidence="8" id="KW-0902">Two-component regulatory system</keyword>
<evidence type="ECO:0000313" key="11">
    <source>
        <dbReference type="EMBL" id="MBE8719299.1"/>
    </source>
</evidence>
<dbReference type="PANTHER" id="PTHR24421:SF10">
    <property type="entry name" value="NITRATE_NITRITE SENSOR PROTEIN NARQ"/>
    <property type="match status" value="1"/>
</dbReference>
<reference evidence="11 12" key="1">
    <citation type="submission" date="2018-02" db="EMBL/GenBank/DDBJ databases">
        <title>Sphingobacterium KA21.</title>
        <authorList>
            <person name="Vasarhelyi B.M."/>
            <person name="Deshmukh S."/>
            <person name="Balint B."/>
            <person name="Kukolya J."/>
        </authorList>
    </citation>
    <scope>NUCLEOTIDE SEQUENCE [LARGE SCALE GENOMIC DNA]</scope>
    <source>
        <strain evidence="11 12">Ka21</strain>
    </source>
</reference>
<dbReference type="SUPFAM" id="SSF55874">
    <property type="entry name" value="ATPase domain of HSP90 chaperone/DNA topoisomerase II/histidine kinase"/>
    <property type="match status" value="1"/>
</dbReference>
<evidence type="ECO:0000256" key="8">
    <source>
        <dbReference type="ARBA" id="ARBA00023012"/>
    </source>
</evidence>
<keyword evidence="9" id="KW-0812">Transmembrane</keyword>
<evidence type="ECO:0000256" key="2">
    <source>
        <dbReference type="ARBA" id="ARBA00012438"/>
    </source>
</evidence>
<evidence type="ECO:0000256" key="1">
    <source>
        <dbReference type="ARBA" id="ARBA00000085"/>
    </source>
</evidence>
<protein>
    <recommendedName>
        <fullName evidence="2">histidine kinase</fullName>
        <ecNumber evidence="2">2.7.13.3</ecNumber>
    </recommendedName>
</protein>
<dbReference type="Gene3D" id="3.30.565.10">
    <property type="entry name" value="Histidine kinase-like ATPase, C-terminal domain"/>
    <property type="match status" value="1"/>
</dbReference>
<evidence type="ECO:0000256" key="6">
    <source>
        <dbReference type="ARBA" id="ARBA00022777"/>
    </source>
</evidence>
<keyword evidence="4" id="KW-0808">Transferase</keyword>
<dbReference type="InterPro" id="IPR011712">
    <property type="entry name" value="Sig_transdc_His_kin_sub3_dim/P"/>
</dbReference>
<keyword evidence="3" id="KW-0597">Phosphoprotein</keyword>
<feature type="domain" description="Signal transduction histidine kinase subgroup 3 dimerisation and phosphoacceptor" evidence="10">
    <location>
        <begin position="789"/>
        <end position="847"/>
    </location>
</feature>
<evidence type="ECO:0000256" key="4">
    <source>
        <dbReference type="ARBA" id="ARBA00022679"/>
    </source>
</evidence>
<evidence type="ECO:0000259" key="10">
    <source>
        <dbReference type="Pfam" id="PF07730"/>
    </source>
</evidence>
<evidence type="ECO:0000256" key="9">
    <source>
        <dbReference type="SAM" id="Phobius"/>
    </source>
</evidence>
<comment type="caution">
    <text evidence="11">The sequence shown here is derived from an EMBL/GenBank/DDBJ whole genome shotgun (WGS) entry which is preliminary data.</text>
</comment>
<dbReference type="CDD" id="cd16917">
    <property type="entry name" value="HATPase_UhpB-NarQ-NarX-like"/>
    <property type="match status" value="1"/>
</dbReference>
<evidence type="ECO:0000256" key="7">
    <source>
        <dbReference type="ARBA" id="ARBA00022840"/>
    </source>
</evidence>
<dbReference type="InterPro" id="IPR036890">
    <property type="entry name" value="HATPase_C_sf"/>
</dbReference>
<dbReference type="EC" id="2.7.13.3" evidence="2"/>
<keyword evidence="5" id="KW-0547">Nucleotide-binding</keyword>
<dbReference type="EMBL" id="PSKQ01000010">
    <property type="protein sequence ID" value="MBE8719299.1"/>
    <property type="molecule type" value="Genomic_DNA"/>
</dbReference>
<dbReference type="Gene3D" id="1.20.5.1930">
    <property type="match status" value="1"/>
</dbReference>
<keyword evidence="6" id="KW-0418">Kinase</keyword>
<evidence type="ECO:0000313" key="12">
    <source>
        <dbReference type="Proteomes" id="UP000618319"/>
    </source>
</evidence>
<dbReference type="InterPro" id="IPR050482">
    <property type="entry name" value="Sensor_HK_TwoCompSys"/>
</dbReference>
<accession>A0ABR9T2M4</accession>
<evidence type="ECO:0000256" key="5">
    <source>
        <dbReference type="ARBA" id="ARBA00022741"/>
    </source>
</evidence>
<feature type="transmembrane region" description="Helical" evidence="9">
    <location>
        <begin position="758"/>
        <end position="777"/>
    </location>
</feature>
<proteinExistence type="predicted"/>
<comment type="catalytic activity">
    <reaction evidence="1">
        <text>ATP + protein L-histidine = ADP + protein N-phospho-L-histidine.</text>
        <dbReference type="EC" id="2.7.13.3"/>
    </reaction>
</comment>
<organism evidence="11 12">
    <name type="scientific">Sphingobacterium pedocola</name>
    <dbReference type="NCBI Taxonomy" id="2082722"/>
    <lineage>
        <taxon>Bacteria</taxon>
        <taxon>Pseudomonadati</taxon>
        <taxon>Bacteroidota</taxon>
        <taxon>Sphingobacteriia</taxon>
        <taxon>Sphingobacteriales</taxon>
        <taxon>Sphingobacteriaceae</taxon>
        <taxon>Sphingobacterium</taxon>
    </lineage>
</organism>
<dbReference type="PANTHER" id="PTHR24421">
    <property type="entry name" value="NITRATE/NITRITE SENSOR PROTEIN NARX-RELATED"/>
    <property type="match status" value="1"/>
</dbReference>
<name>A0ABR9T2M4_9SPHI</name>
<dbReference type="Pfam" id="PF07730">
    <property type="entry name" value="HisKA_3"/>
    <property type="match status" value="1"/>
</dbReference>
<keyword evidence="9" id="KW-0472">Membrane</keyword>
<keyword evidence="7" id="KW-0067">ATP-binding</keyword>